<evidence type="ECO:0000256" key="10">
    <source>
        <dbReference type="ARBA" id="ARBA00023170"/>
    </source>
</evidence>
<keyword evidence="3" id="KW-0716">Sensory transduction</keyword>
<evidence type="ECO:0000256" key="1">
    <source>
        <dbReference type="ARBA" id="ARBA00022543"/>
    </source>
</evidence>
<name>A0A917I0B6_9SPHI</name>
<dbReference type="InterPro" id="IPR000014">
    <property type="entry name" value="PAS"/>
</dbReference>
<evidence type="ECO:0000313" key="14">
    <source>
        <dbReference type="Proteomes" id="UP000660862"/>
    </source>
</evidence>
<organism evidence="13 14">
    <name type="scientific">Parapedobacter pyrenivorans</name>
    <dbReference type="NCBI Taxonomy" id="1305674"/>
    <lineage>
        <taxon>Bacteria</taxon>
        <taxon>Pseudomonadati</taxon>
        <taxon>Bacteroidota</taxon>
        <taxon>Sphingobacteriia</taxon>
        <taxon>Sphingobacteriales</taxon>
        <taxon>Sphingobacteriaceae</taxon>
        <taxon>Parapedobacter</taxon>
    </lineage>
</organism>
<keyword evidence="5" id="KW-0547">Nucleotide-binding</keyword>
<keyword evidence="9" id="KW-0902">Two-component regulatory system</keyword>
<dbReference type="SMART" id="SM00065">
    <property type="entry name" value="GAF"/>
    <property type="match status" value="1"/>
</dbReference>
<keyword evidence="14" id="KW-1185">Reference proteome</keyword>
<dbReference type="PROSITE" id="PS50112">
    <property type="entry name" value="PAS"/>
    <property type="match status" value="1"/>
</dbReference>
<dbReference type="GO" id="GO:0005524">
    <property type="term" value="F:ATP binding"/>
    <property type="evidence" value="ECO:0007669"/>
    <property type="project" value="UniProtKB-KW"/>
</dbReference>
<keyword evidence="4" id="KW-0808">Transferase</keyword>
<keyword evidence="2" id="KW-0597">Phosphoprotein</keyword>
<reference evidence="13" key="2">
    <citation type="submission" date="2020-09" db="EMBL/GenBank/DDBJ databases">
        <authorList>
            <person name="Sun Q."/>
            <person name="Zhou Y."/>
        </authorList>
    </citation>
    <scope>NUCLEOTIDE SEQUENCE</scope>
    <source>
        <strain evidence="13">CGMCC 1.12195</strain>
    </source>
</reference>
<keyword evidence="8" id="KW-0157">Chromophore</keyword>
<dbReference type="RefSeq" id="WP_188508064.1">
    <property type="nucleotide sequence ID" value="NZ_BMER01000006.1"/>
</dbReference>
<dbReference type="PROSITE" id="PS50046">
    <property type="entry name" value="PHYTOCHROME_2"/>
    <property type="match status" value="1"/>
</dbReference>
<evidence type="ECO:0000313" key="13">
    <source>
        <dbReference type="EMBL" id="GGH01301.1"/>
    </source>
</evidence>
<keyword evidence="10" id="KW-0675">Receptor</keyword>
<dbReference type="GO" id="GO:0006355">
    <property type="term" value="P:regulation of DNA-templated transcription"/>
    <property type="evidence" value="ECO:0007669"/>
    <property type="project" value="InterPro"/>
</dbReference>
<dbReference type="InterPro" id="IPR001294">
    <property type="entry name" value="Phytochrome"/>
</dbReference>
<dbReference type="InterPro" id="IPR003018">
    <property type="entry name" value="GAF"/>
</dbReference>
<dbReference type="EMBL" id="BMER01000006">
    <property type="protein sequence ID" value="GGH01301.1"/>
    <property type="molecule type" value="Genomic_DNA"/>
</dbReference>
<evidence type="ECO:0008006" key="15">
    <source>
        <dbReference type="Google" id="ProtNLM"/>
    </source>
</evidence>
<keyword evidence="7" id="KW-0067">ATP-binding</keyword>
<dbReference type="AlphaFoldDB" id="A0A917I0B6"/>
<dbReference type="CDD" id="cd00130">
    <property type="entry name" value="PAS"/>
    <property type="match status" value="1"/>
</dbReference>
<dbReference type="Gene3D" id="3.30.450.270">
    <property type="match status" value="1"/>
</dbReference>
<dbReference type="InterPro" id="IPR029016">
    <property type="entry name" value="GAF-like_dom_sf"/>
</dbReference>
<reference evidence="13" key="1">
    <citation type="journal article" date="2014" name="Int. J. Syst. Evol. Microbiol.">
        <title>Complete genome sequence of Corynebacterium casei LMG S-19264T (=DSM 44701T), isolated from a smear-ripened cheese.</title>
        <authorList>
            <consortium name="US DOE Joint Genome Institute (JGI-PGF)"/>
            <person name="Walter F."/>
            <person name="Albersmeier A."/>
            <person name="Kalinowski J."/>
            <person name="Ruckert C."/>
        </authorList>
    </citation>
    <scope>NUCLEOTIDE SEQUENCE</scope>
    <source>
        <strain evidence="13">CGMCC 1.12195</strain>
    </source>
</reference>
<dbReference type="Pfam" id="PF01590">
    <property type="entry name" value="GAF"/>
    <property type="match status" value="1"/>
</dbReference>
<accession>A0A917I0B6</accession>
<protein>
    <recommendedName>
        <fullName evidence="15">PAS fold-containing protein</fullName>
    </recommendedName>
</protein>
<evidence type="ECO:0000259" key="11">
    <source>
        <dbReference type="PROSITE" id="PS50046"/>
    </source>
</evidence>
<dbReference type="PANTHER" id="PTHR43065:SF10">
    <property type="entry name" value="PEROXIDE STRESS-ACTIVATED HISTIDINE KINASE MAK3"/>
    <property type="match status" value="1"/>
</dbReference>
<dbReference type="Pfam" id="PF08446">
    <property type="entry name" value="PAS_2"/>
    <property type="match status" value="1"/>
</dbReference>
<dbReference type="GO" id="GO:0016301">
    <property type="term" value="F:kinase activity"/>
    <property type="evidence" value="ECO:0007669"/>
    <property type="project" value="UniProtKB-KW"/>
</dbReference>
<dbReference type="Proteomes" id="UP000660862">
    <property type="component" value="Unassembled WGS sequence"/>
</dbReference>
<feature type="domain" description="PAS" evidence="12">
    <location>
        <begin position="29"/>
        <end position="74"/>
    </location>
</feature>
<evidence type="ECO:0000256" key="5">
    <source>
        <dbReference type="ARBA" id="ARBA00022741"/>
    </source>
</evidence>
<dbReference type="InterPro" id="IPR035965">
    <property type="entry name" value="PAS-like_dom_sf"/>
</dbReference>
<evidence type="ECO:0000259" key="12">
    <source>
        <dbReference type="PROSITE" id="PS50112"/>
    </source>
</evidence>
<dbReference type="GO" id="GO:0009584">
    <property type="term" value="P:detection of visible light"/>
    <property type="evidence" value="ECO:0007669"/>
    <property type="project" value="InterPro"/>
</dbReference>
<dbReference type="InterPro" id="IPR043150">
    <property type="entry name" value="Phytochrome_PHY_sf"/>
</dbReference>
<keyword evidence="1" id="KW-0600">Photoreceptor protein</keyword>
<dbReference type="Gene3D" id="3.30.450.20">
    <property type="entry name" value="PAS domain"/>
    <property type="match status" value="1"/>
</dbReference>
<gene>
    <name evidence="13" type="ORF">GCM10007415_41730</name>
</gene>
<dbReference type="Pfam" id="PF00360">
    <property type="entry name" value="PHY"/>
    <property type="match status" value="1"/>
</dbReference>
<sequence length="508" mass="57590">MDKKKTYDSDFCGSVPLNHINVIQSYGYLLVLDKQALTIVQISENMAELLGKAVSEVINQPISTYVPEEDIEKLIARFDVQHTSKLPQKLTIGGYSMRAVTHVKSAYYLMELEKIRSDDERPFSDVFEETKYMIAAIESATTIEEVAQRAVSEVKKLTGFDGVMMYQFDTDWNGTVIAEEKEPGMENYLGHTFPASDIPQQARKLYLNNPYRLIPDRDYKPVRLYPIINPATKAFIDLSDCNLRGVAAVHLEYLKNMNVQASMSIRVLKEQQLWGLIACHHRTPHFLSFELCSVLEMLSSVVSNKVAALCYGKTYEVKVALNDKFAMIAERLYRQKDLVEILFDPAAVNVLDLFGAQGAVIVLNGEQRTLGHVPDRDFIEDLMLWLQNRASNQVYHTSNLAGQFDEAVAYADTASGILAIPINPENGEYLVCFRPEMIATIKWGGNPNEAIQFEADGKTYHPRHSFGIWLQTVRQTATPWQEEQVELAANMRNLINEFRVKNSHFPLS</sequence>
<dbReference type="PRINTS" id="PR01033">
    <property type="entry name" value="PHYTOCHROME"/>
</dbReference>
<dbReference type="InterPro" id="IPR016132">
    <property type="entry name" value="Phyto_chromo_attachment"/>
</dbReference>
<evidence type="ECO:0000256" key="6">
    <source>
        <dbReference type="ARBA" id="ARBA00022777"/>
    </source>
</evidence>
<dbReference type="GO" id="GO:0000160">
    <property type="term" value="P:phosphorelay signal transduction system"/>
    <property type="evidence" value="ECO:0007669"/>
    <property type="project" value="UniProtKB-KW"/>
</dbReference>
<evidence type="ECO:0000256" key="3">
    <source>
        <dbReference type="ARBA" id="ARBA00022606"/>
    </source>
</evidence>
<proteinExistence type="predicted"/>
<dbReference type="PANTHER" id="PTHR43065">
    <property type="entry name" value="SENSOR HISTIDINE KINASE"/>
    <property type="match status" value="1"/>
</dbReference>
<dbReference type="GO" id="GO:0009881">
    <property type="term" value="F:photoreceptor activity"/>
    <property type="evidence" value="ECO:0007669"/>
    <property type="project" value="UniProtKB-KW"/>
</dbReference>
<evidence type="ECO:0000256" key="7">
    <source>
        <dbReference type="ARBA" id="ARBA00022840"/>
    </source>
</evidence>
<evidence type="ECO:0000256" key="8">
    <source>
        <dbReference type="ARBA" id="ARBA00022991"/>
    </source>
</evidence>
<dbReference type="InterPro" id="IPR013515">
    <property type="entry name" value="Phytochrome_cen-reg"/>
</dbReference>
<evidence type="ECO:0000256" key="2">
    <source>
        <dbReference type="ARBA" id="ARBA00022553"/>
    </source>
</evidence>
<feature type="domain" description="Phytochrome chromophore attachment site" evidence="11">
    <location>
        <begin position="142"/>
        <end position="300"/>
    </location>
</feature>
<dbReference type="SUPFAM" id="SSF55785">
    <property type="entry name" value="PYP-like sensor domain (PAS domain)"/>
    <property type="match status" value="1"/>
</dbReference>
<dbReference type="Gene3D" id="3.30.450.40">
    <property type="match status" value="1"/>
</dbReference>
<keyword evidence="6" id="KW-0418">Kinase</keyword>
<evidence type="ECO:0000256" key="9">
    <source>
        <dbReference type="ARBA" id="ARBA00023012"/>
    </source>
</evidence>
<comment type="caution">
    <text evidence="13">The sequence shown here is derived from an EMBL/GenBank/DDBJ whole genome shotgun (WGS) entry which is preliminary data.</text>
</comment>
<evidence type="ECO:0000256" key="4">
    <source>
        <dbReference type="ARBA" id="ARBA00022679"/>
    </source>
</evidence>
<dbReference type="SUPFAM" id="SSF55781">
    <property type="entry name" value="GAF domain-like"/>
    <property type="match status" value="2"/>
</dbReference>
<dbReference type="InterPro" id="IPR013654">
    <property type="entry name" value="PAS_2"/>
</dbReference>